<dbReference type="EMBL" id="CAADFP010000091">
    <property type="protein sequence ID" value="VFK29641.1"/>
    <property type="molecule type" value="Genomic_DNA"/>
</dbReference>
<accession>A0A450XK25</accession>
<dbReference type="AlphaFoldDB" id="A0A450XK25"/>
<reference evidence="3" key="1">
    <citation type="submission" date="2019-02" db="EMBL/GenBank/DDBJ databases">
        <authorList>
            <person name="Gruber-Vodicka R. H."/>
            <person name="Seah K. B. B."/>
        </authorList>
    </citation>
    <scope>NUCLEOTIDE SEQUENCE</scope>
    <source>
        <strain evidence="2">BECK_S312</strain>
        <strain evidence="3">BECK_S426</strain>
    </source>
</reference>
<feature type="region of interest" description="Disordered" evidence="1">
    <location>
        <begin position="366"/>
        <end position="393"/>
    </location>
</feature>
<evidence type="ECO:0000313" key="2">
    <source>
        <dbReference type="EMBL" id="VFK13613.1"/>
    </source>
</evidence>
<name>A0A450XK25_9GAMM</name>
<proteinExistence type="predicted"/>
<gene>
    <name evidence="2" type="ORF">BECKLPF1236A_GA0070988_100915</name>
    <name evidence="3" type="ORF">BECKLPF1236C_GA0070990_100915</name>
</gene>
<sequence length="728" mass="80821">MGDSTYFTVPEGSISEPDTEGEFTVWCVRRESQKTAFSGRADINLSDTTVTIEQPKWHYHFLPEKLGNTDIWVDSYGGAECATRGSDPWLEGCVLAKKPQGGARLELDTGQEFKDVPMPPPGQPVELLDQLKKSTTEVRLLWPEKSGDGKRLMRKEAFPGGKLQIYSDGECPRGNPIKTHELSSVNIDPDSRLLSIKYSSYSASTPLKISPQTAITIDSDERRSGCLDAERLNWWLTGNKELVLGIEIDPNSVREIIPLTTGVSPQDAEWTEKGGCEVEHDGALWCSSGQLGNRHVLQVKQNGRIAKTFTYRGRRFHEAHHYYFEVPTARKLEVSGLAFDSQPDQVWSECQSTQGDSTKTFDCHITAGTQNQSPPTPKGVKLKDSQGAEATRPLSNLEPGKLVKSTEVKQALKPLPLRWFGAQPLQQRFPGQWQVALWEGSETCADSLTRFPLDGFQADLNNVGLSEFKSEFTQVSVANIDSLRFRQAPPNNSIATSCVALSRLPIRIEDGEFFLALDLPTPEVAPVGSEAGVTVSSGAGRVSPRAVHGREIVLMDVSREIGEDTFKRLLDSLFRWQPDGQTPMDLWLQDLNLWGPYSADDAIEAKAALNEDLQMLVMTPSQLTPFEFLYRPLGSFLGKRRGHRMIAILGAGWADRRWDKTLDGREKFTLLRTQMNQGDLNSLTVILPDDGNRPCERLERNWGDGFGGGFRCETAPTIAGALERVLGR</sequence>
<organism evidence="3">
    <name type="scientific">Candidatus Kentrum sp. LPFa</name>
    <dbReference type="NCBI Taxonomy" id="2126335"/>
    <lineage>
        <taxon>Bacteria</taxon>
        <taxon>Pseudomonadati</taxon>
        <taxon>Pseudomonadota</taxon>
        <taxon>Gammaproteobacteria</taxon>
        <taxon>Candidatus Kentrum</taxon>
    </lineage>
</organism>
<evidence type="ECO:0000256" key="1">
    <source>
        <dbReference type="SAM" id="MobiDB-lite"/>
    </source>
</evidence>
<dbReference type="EMBL" id="CAADFM010000091">
    <property type="protein sequence ID" value="VFK13613.1"/>
    <property type="molecule type" value="Genomic_DNA"/>
</dbReference>
<evidence type="ECO:0000313" key="3">
    <source>
        <dbReference type="EMBL" id="VFK29641.1"/>
    </source>
</evidence>
<protein>
    <submittedName>
        <fullName evidence="3">Uncharacterized protein</fullName>
    </submittedName>
</protein>